<name>A0A3B4ZXP0_9TELE</name>
<dbReference type="STRING" id="144197.ENSSPAP00000010854"/>
<dbReference type="CDD" id="cd17039">
    <property type="entry name" value="Ubl_ubiquitin_like"/>
    <property type="match status" value="1"/>
</dbReference>
<keyword evidence="3" id="KW-1185">Reference proteome</keyword>
<dbReference type="OrthoDB" id="428577at2759"/>
<feature type="domain" description="Ubiquitin-like" evidence="1">
    <location>
        <begin position="30"/>
        <end position="89"/>
    </location>
</feature>
<dbReference type="Proteomes" id="UP000694891">
    <property type="component" value="Unplaced"/>
</dbReference>
<evidence type="ECO:0000313" key="3">
    <source>
        <dbReference type="Proteomes" id="UP000694891"/>
    </source>
</evidence>
<accession>A0A3B4ZXP0</accession>
<evidence type="ECO:0000313" key="4">
    <source>
        <dbReference type="RefSeq" id="XP_008281577.1"/>
    </source>
</evidence>
<sequence>MGKIYQVCVNGVRGEKMMVDLCNTEEQMKSMTVGQLREKIGKKLPDGVGLEQLRMIFTDKALEEDETLLTAYGIQHMSVIHLVIKVPGGLTA</sequence>
<dbReference type="Pfam" id="PF00240">
    <property type="entry name" value="ubiquitin"/>
    <property type="match status" value="1"/>
</dbReference>
<dbReference type="Ensembl" id="ENSSPAT00000011038.1">
    <property type="protein sequence ID" value="ENSSPAP00000010854.1"/>
    <property type="gene ID" value="ENSSPAG00000008254.1"/>
</dbReference>
<protein>
    <submittedName>
        <fullName evidence="2 4">Ubiquitin-like protein-NEDD8-like protein RUB3</fullName>
    </submittedName>
</protein>
<reference evidence="2" key="1">
    <citation type="submission" date="2023-09" db="UniProtKB">
        <authorList>
            <consortium name="Ensembl"/>
        </authorList>
    </citation>
    <scope>IDENTIFICATION</scope>
</reference>
<dbReference type="Gene3D" id="3.10.20.90">
    <property type="entry name" value="Phosphatidylinositol 3-kinase Catalytic Subunit, Chain A, domain 1"/>
    <property type="match status" value="1"/>
</dbReference>
<dbReference type="InterPro" id="IPR029071">
    <property type="entry name" value="Ubiquitin-like_domsf"/>
</dbReference>
<evidence type="ECO:0000259" key="1">
    <source>
        <dbReference type="PROSITE" id="PS50053"/>
    </source>
</evidence>
<organism evidence="2">
    <name type="scientific">Stegastes partitus</name>
    <name type="common">bicolor damselfish</name>
    <dbReference type="NCBI Taxonomy" id="144197"/>
    <lineage>
        <taxon>Eukaryota</taxon>
        <taxon>Metazoa</taxon>
        <taxon>Chordata</taxon>
        <taxon>Craniata</taxon>
        <taxon>Vertebrata</taxon>
        <taxon>Euteleostomi</taxon>
        <taxon>Actinopterygii</taxon>
        <taxon>Neopterygii</taxon>
        <taxon>Teleostei</taxon>
        <taxon>Neoteleostei</taxon>
        <taxon>Acanthomorphata</taxon>
        <taxon>Ovalentaria</taxon>
        <taxon>Pomacentridae</taxon>
        <taxon>Stegastes</taxon>
    </lineage>
</organism>
<dbReference type="InterPro" id="IPR000626">
    <property type="entry name" value="Ubiquitin-like_dom"/>
</dbReference>
<gene>
    <name evidence="4" type="primary">LOC103358398</name>
</gene>
<proteinExistence type="predicted"/>
<reference evidence="4" key="2">
    <citation type="submission" date="2025-04" db="UniProtKB">
        <authorList>
            <consortium name="RefSeq"/>
        </authorList>
    </citation>
    <scope>IDENTIFICATION</scope>
</reference>
<dbReference type="RefSeq" id="XP_008281577.1">
    <property type="nucleotide sequence ID" value="XM_008283355.1"/>
</dbReference>
<evidence type="ECO:0000313" key="2">
    <source>
        <dbReference type="Ensembl" id="ENSSPAP00000010854.1"/>
    </source>
</evidence>
<dbReference type="SUPFAM" id="SSF54236">
    <property type="entry name" value="Ubiquitin-like"/>
    <property type="match status" value="1"/>
</dbReference>
<dbReference type="AlphaFoldDB" id="A0A3B4ZXP0"/>
<dbReference type="GeneID" id="103358398"/>
<dbReference type="PROSITE" id="PS50053">
    <property type="entry name" value="UBIQUITIN_2"/>
    <property type="match status" value="1"/>
</dbReference>
<dbReference type="GeneTree" id="ENSGT01150000288273"/>